<evidence type="ECO:0000313" key="4">
    <source>
        <dbReference type="Proteomes" id="UP000011715"/>
    </source>
</evidence>
<proteinExistence type="predicted"/>
<reference evidence="2" key="1">
    <citation type="submission" date="2010-05" db="EMBL/GenBank/DDBJ databases">
        <title>The Genome Sequence of Magnaporthe poae strain ATCC 64411.</title>
        <authorList>
            <consortium name="The Broad Institute Genome Sequencing Platform"/>
            <consortium name="Broad Institute Genome Sequencing Center for Infectious Disease"/>
            <person name="Ma L.-J."/>
            <person name="Dead R."/>
            <person name="Young S."/>
            <person name="Zeng Q."/>
            <person name="Koehrsen M."/>
            <person name="Alvarado L."/>
            <person name="Berlin A."/>
            <person name="Chapman S.B."/>
            <person name="Chen Z."/>
            <person name="Freedman E."/>
            <person name="Gellesch M."/>
            <person name="Goldberg J."/>
            <person name="Griggs A."/>
            <person name="Gujja S."/>
            <person name="Heilman E.R."/>
            <person name="Heiman D."/>
            <person name="Hepburn T."/>
            <person name="Howarth C."/>
            <person name="Jen D."/>
            <person name="Larson L."/>
            <person name="Mehta T."/>
            <person name="Neiman D."/>
            <person name="Pearson M."/>
            <person name="Roberts A."/>
            <person name="Saif S."/>
            <person name="Shea T."/>
            <person name="Shenoy N."/>
            <person name="Sisk P."/>
            <person name="Stolte C."/>
            <person name="Sykes S."/>
            <person name="Walk T."/>
            <person name="White J."/>
            <person name="Yandava C."/>
            <person name="Haas B."/>
            <person name="Nusbaum C."/>
            <person name="Birren B."/>
        </authorList>
    </citation>
    <scope>NUCLEOTIDE SEQUENCE</scope>
    <source>
        <strain evidence="2">ATCC 64411</strain>
    </source>
</reference>
<accession>A0A0C4E8W6</accession>
<dbReference type="EnsemblFungi" id="MAPG_09036T0">
    <property type="protein sequence ID" value="MAPG_09036T0"/>
    <property type="gene ID" value="MAPG_09036"/>
</dbReference>
<reference evidence="4" key="2">
    <citation type="submission" date="2010-05" db="EMBL/GenBank/DDBJ databases">
        <title>The genome sequence of Magnaporthe poae strain ATCC 64411.</title>
        <authorList>
            <person name="Ma L.-J."/>
            <person name="Dead R."/>
            <person name="Young S."/>
            <person name="Zeng Q."/>
            <person name="Koehrsen M."/>
            <person name="Alvarado L."/>
            <person name="Berlin A."/>
            <person name="Chapman S.B."/>
            <person name="Chen Z."/>
            <person name="Freedman E."/>
            <person name="Gellesch M."/>
            <person name="Goldberg J."/>
            <person name="Griggs A."/>
            <person name="Gujja S."/>
            <person name="Heilman E.R."/>
            <person name="Heiman D."/>
            <person name="Hepburn T."/>
            <person name="Howarth C."/>
            <person name="Jen D."/>
            <person name="Larson L."/>
            <person name="Mehta T."/>
            <person name="Neiman D."/>
            <person name="Pearson M."/>
            <person name="Roberts A."/>
            <person name="Saif S."/>
            <person name="Shea T."/>
            <person name="Shenoy N."/>
            <person name="Sisk P."/>
            <person name="Stolte C."/>
            <person name="Sykes S."/>
            <person name="Walk T."/>
            <person name="White J."/>
            <person name="Yandava C."/>
            <person name="Haas B."/>
            <person name="Nusbaum C."/>
            <person name="Birren B."/>
        </authorList>
    </citation>
    <scope>NUCLEOTIDE SEQUENCE [LARGE SCALE GENOMIC DNA]</scope>
    <source>
        <strain evidence="4">ATCC 64411 / 73-15</strain>
    </source>
</reference>
<gene>
    <name evidence="2" type="ORF">MAPG_09036</name>
</gene>
<dbReference type="eggNOG" id="ENOG502T4PQ">
    <property type="taxonomic scope" value="Eukaryota"/>
</dbReference>
<reference evidence="3" key="5">
    <citation type="submission" date="2015-06" db="UniProtKB">
        <authorList>
            <consortium name="EnsemblFungi"/>
        </authorList>
    </citation>
    <scope>IDENTIFICATION</scope>
    <source>
        <strain evidence="3">ATCC 64411</strain>
    </source>
</reference>
<organism evidence="3 4">
    <name type="scientific">Magnaporthiopsis poae (strain ATCC 64411 / 73-15)</name>
    <name type="common">Kentucky bluegrass fungus</name>
    <name type="synonym">Magnaporthe poae</name>
    <dbReference type="NCBI Taxonomy" id="644358"/>
    <lineage>
        <taxon>Eukaryota</taxon>
        <taxon>Fungi</taxon>
        <taxon>Dikarya</taxon>
        <taxon>Ascomycota</taxon>
        <taxon>Pezizomycotina</taxon>
        <taxon>Sordariomycetes</taxon>
        <taxon>Sordariomycetidae</taxon>
        <taxon>Magnaporthales</taxon>
        <taxon>Magnaporthaceae</taxon>
        <taxon>Magnaporthiopsis</taxon>
    </lineage>
</organism>
<reference evidence="3" key="4">
    <citation type="journal article" date="2015" name="G3 (Bethesda)">
        <title>Genome sequences of three phytopathogenic species of the Magnaporthaceae family of fungi.</title>
        <authorList>
            <person name="Okagaki L.H."/>
            <person name="Nunes C.C."/>
            <person name="Sailsbery J."/>
            <person name="Clay B."/>
            <person name="Brown D."/>
            <person name="John T."/>
            <person name="Oh Y."/>
            <person name="Young N."/>
            <person name="Fitzgerald M."/>
            <person name="Haas B.J."/>
            <person name="Zeng Q."/>
            <person name="Young S."/>
            <person name="Adiconis X."/>
            <person name="Fan L."/>
            <person name="Levin J.Z."/>
            <person name="Mitchell T.K."/>
            <person name="Okubara P.A."/>
            <person name="Farman M.L."/>
            <person name="Kohn L.M."/>
            <person name="Birren B."/>
            <person name="Ma L.-J."/>
            <person name="Dean R.A."/>
        </authorList>
    </citation>
    <scope>NUCLEOTIDE SEQUENCE</scope>
    <source>
        <strain evidence="3">ATCC 64411 / 73-15</strain>
    </source>
</reference>
<feature type="compositionally biased region" description="Basic residues" evidence="1">
    <location>
        <begin position="405"/>
        <end position="417"/>
    </location>
</feature>
<reference evidence="2" key="3">
    <citation type="submission" date="2011-03" db="EMBL/GenBank/DDBJ databases">
        <title>Annotation of Magnaporthe poae ATCC 64411.</title>
        <authorList>
            <person name="Ma L.-J."/>
            <person name="Dead R."/>
            <person name="Young S.K."/>
            <person name="Zeng Q."/>
            <person name="Gargeya S."/>
            <person name="Fitzgerald M."/>
            <person name="Haas B."/>
            <person name="Abouelleil A."/>
            <person name="Alvarado L."/>
            <person name="Arachchi H.M."/>
            <person name="Berlin A."/>
            <person name="Brown A."/>
            <person name="Chapman S.B."/>
            <person name="Chen Z."/>
            <person name="Dunbar C."/>
            <person name="Freedman E."/>
            <person name="Gearin G."/>
            <person name="Gellesch M."/>
            <person name="Goldberg J."/>
            <person name="Griggs A."/>
            <person name="Gujja S."/>
            <person name="Heiman D."/>
            <person name="Howarth C."/>
            <person name="Larson L."/>
            <person name="Lui A."/>
            <person name="MacDonald P.J.P."/>
            <person name="Mehta T."/>
            <person name="Montmayeur A."/>
            <person name="Murphy C."/>
            <person name="Neiman D."/>
            <person name="Pearson M."/>
            <person name="Priest M."/>
            <person name="Roberts A."/>
            <person name="Saif S."/>
            <person name="Shea T."/>
            <person name="Shenoy N."/>
            <person name="Sisk P."/>
            <person name="Stolte C."/>
            <person name="Sykes S."/>
            <person name="Yandava C."/>
            <person name="Wortman J."/>
            <person name="Nusbaum C."/>
            <person name="Birren B."/>
        </authorList>
    </citation>
    <scope>NUCLEOTIDE SEQUENCE</scope>
    <source>
        <strain evidence="2">ATCC 64411</strain>
    </source>
</reference>
<feature type="region of interest" description="Disordered" evidence="1">
    <location>
        <begin position="398"/>
        <end position="502"/>
    </location>
</feature>
<dbReference type="STRING" id="644358.A0A0C4E8W6"/>
<evidence type="ECO:0000256" key="1">
    <source>
        <dbReference type="SAM" id="MobiDB-lite"/>
    </source>
</evidence>
<dbReference type="EMBL" id="GL876974">
    <property type="protein sequence ID" value="KLU90071.1"/>
    <property type="molecule type" value="Genomic_DNA"/>
</dbReference>
<dbReference type="EMBL" id="ADBL01002213">
    <property type="status" value="NOT_ANNOTATED_CDS"/>
    <property type="molecule type" value="Genomic_DNA"/>
</dbReference>
<protein>
    <submittedName>
        <fullName evidence="2 3">Uncharacterized protein</fullName>
    </submittedName>
</protein>
<sequence>MAPEHTVERLLALDDPALVEFMKSHWDAQEALDVTDISDWDEAPKPEQTKLVERFMHLAPQARKPQLLDFGQLAARLDALSRPEAEASSRNAERPWLPHERPRTESPEEDMEKHHQTRCYDALIADGGRPPFPLELLDEMEARPRDFVEAVEPWMGKQLKLLFFSLTDLGVFQRPLDRWKEFRKWQRDNRGVEVSDEEDLALYRQESLDRDALWGQGLGMPLERYNATVEGLYDLDRDSRRRDRETHREVLGGTFDQYLEAARRRLRDNGFDEELQLLEDPKQQGERVTWLEYLGFEYWWLERLTRAARQWEEKRVSIWENLVSSGLLKDGETQEDVLKAKPKGEGGPSEGGSSQTDPRDKLVRRLTRATNMWQYSETRRSRQQRLVEWARGQLSEIVEPEANPKKKPKGNAKKRRRQPVDAAEGPTSRRPAAKKRKQGENEDASGAAARRKPVPRKKRMVVELESSVPLTDTRVPNSDGLRRSARIKGLEKEAKGGRGVLQ</sequence>
<name>A0A0C4E8W6_MAGP6</name>
<keyword evidence="4" id="KW-1185">Reference proteome</keyword>
<dbReference type="Proteomes" id="UP000011715">
    <property type="component" value="Unassembled WGS sequence"/>
</dbReference>
<dbReference type="OrthoDB" id="5419928at2759"/>
<dbReference type="AlphaFoldDB" id="A0A0C4E8W6"/>
<dbReference type="VEuPathDB" id="FungiDB:MAPG_09036"/>
<feature type="region of interest" description="Disordered" evidence="1">
    <location>
        <begin position="81"/>
        <end position="112"/>
    </location>
</feature>
<feature type="compositionally biased region" description="Basic residues" evidence="1">
    <location>
        <begin position="449"/>
        <end position="459"/>
    </location>
</feature>
<evidence type="ECO:0000313" key="3">
    <source>
        <dbReference type="EnsemblFungi" id="MAPG_09036T0"/>
    </source>
</evidence>
<dbReference type="OMA" id="EREMCRE"/>
<feature type="region of interest" description="Disordered" evidence="1">
    <location>
        <begin position="339"/>
        <end position="361"/>
    </location>
</feature>
<evidence type="ECO:0000313" key="2">
    <source>
        <dbReference type="EMBL" id="KLU90071.1"/>
    </source>
</evidence>